<dbReference type="SUPFAM" id="SSF81383">
    <property type="entry name" value="F-box domain"/>
    <property type="match status" value="1"/>
</dbReference>
<evidence type="ECO:0008006" key="3">
    <source>
        <dbReference type="Google" id="ProtNLM"/>
    </source>
</evidence>
<accession>A0AAV9JPW6</accession>
<name>A0AAV9JPW6_9PEZI</name>
<dbReference type="Proteomes" id="UP001324427">
    <property type="component" value="Unassembled WGS sequence"/>
</dbReference>
<dbReference type="InterPro" id="IPR036047">
    <property type="entry name" value="F-box-like_dom_sf"/>
</dbReference>
<organism evidence="1 2">
    <name type="scientific">Oleoguttula mirabilis</name>
    <dbReference type="NCBI Taxonomy" id="1507867"/>
    <lineage>
        <taxon>Eukaryota</taxon>
        <taxon>Fungi</taxon>
        <taxon>Dikarya</taxon>
        <taxon>Ascomycota</taxon>
        <taxon>Pezizomycotina</taxon>
        <taxon>Dothideomycetes</taxon>
        <taxon>Dothideomycetidae</taxon>
        <taxon>Mycosphaerellales</taxon>
        <taxon>Teratosphaeriaceae</taxon>
        <taxon>Oleoguttula</taxon>
    </lineage>
</organism>
<dbReference type="AlphaFoldDB" id="A0AAV9JPW6"/>
<reference evidence="1 2" key="1">
    <citation type="submission" date="2021-11" db="EMBL/GenBank/DDBJ databases">
        <title>Black yeast isolated from Biological Soil Crust.</title>
        <authorList>
            <person name="Kurbessoian T."/>
        </authorList>
    </citation>
    <scope>NUCLEOTIDE SEQUENCE [LARGE SCALE GENOMIC DNA]</scope>
    <source>
        <strain evidence="1 2">CCFEE 5522</strain>
    </source>
</reference>
<protein>
    <recommendedName>
        <fullName evidence="3">F-box domain-containing protein</fullName>
    </recommendedName>
</protein>
<keyword evidence="2" id="KW-1185">Reference proteome</keyword>
<dbReference type="EMBL" id="JAVFHQ010000010">
    <property type="protein sequence ID" value="KAK4547621.1"/>
    <property type="molecule type" value="Genomic_DNA"/>
</dbReference>
<dbReference type="CDD" id="cd09917">
    <property type="entry name" value="F-box_SF"/>
    <property type="match status" value="1"/>
</dbReference>
<evidence type="ECO:0000313" key="2">
    <source>
        <dbReference type="Proteomes" id="UP001324427"/>
    </source>
</evidence>
<sequence length="326" mass="36457">MAVRKRKTRDDDEDGSVKVRSPITPLTVTRLTEVKKTQKRNVVDSASTRITRNMKIDGPRKAVFNTAELLENILVFVHPKKVVAATRVCRQFRDIVATSLKLQQMLFLRLPTQTAETWRLVPSLPTDPPSGAYFDIDKGKPTSPNTRALVPVRLHPFLTLCGPKVYAGGSENSAARLLRAQGERVLFPFKKPLSGSAPWEQAPLTDPPYKTASITLYWDIKAKPLIRLTVTREVSTVTGIKLGDLQAALSYKGRTRWWSRPTNLKDMPDSTAVEVLAMLERKHGKKSVFDIESSHVVLEGVVVPTEAEWALMKESGHTRDLVQQSL</sequence>
<comment type="caution">
    <text evidence="1">The sequence shown here is derived from an EMBL/GenBank/DDBJ whole genome shotgun (WGS) entry which is preliminary data.</text>
</comment>
<evidence type="ECO:0000313" key="1">
    <source>
        <dbReference type="EMBL" id="KAK4547621.1"/>
    </source>
</evidence>
<proteinExistence type="predicted"/>
<gene>
    <name evidence="1" type="ORF">LTR36_000578</name>
</gene>